<gene>
    <name evidence="2" type="ORF">SAMN05421752_10293</name>
</gene>
<feature type="compositionally biased region" description="Basic and acidic residues" evidence="1">
    <location>
        <begin position="10"/>
        <end position="22"/>
    </location>
</feature>
<feature type="region of interest" description="Disordered" evidence="1">
    <location>
        <begin position="1"/>
        <end position="22"/>
    </location>
</feature>
<dbReference type="AlphaFoldDB" id="A0A1N7DA00"/>
<keyword evidence="3" id="KW-1185">Reference proteome</keyword>
<proteinExistence type="predicted"/>
<name>A0A1N7DA00_9EURY</name>
<evidence type="ECO:0000313" key="2">
    <source>
        <dbReference type="EMBL" id="SIR72555.1"/>
    </source>
</evidence>
<dbReference type="STRING" id="308853.SAMN05421752_10293"/>
<dbReference type="Proteomes" id="UP000185936">
    <property type="component" value="Unassembled WGS sequence"/>
</dbReference>
<evidence type="ECO:0000256" key="1">
    <source>
        <dbReference type="SAM" id="MobiDB-lite"/>
    </source>
</evidence>
<evidence type="ECO:0000313" key="3">
    <source>
        <dbReference type="Proteomes" id="UP000185936"/>
    </source>
</evidence>
<organism evidence="2 3">
    <name type="scientific">Natronorubrum thiooxidans</name>
    <dbReference type="NCBI Taxonomy" id="308853"/>
    <lineage>
        <taxon>Archaea</taxon>
        <taxon>Methanobacteriati</taxon>
        <taxon>Methanobacteriota</taxon>
        <taxon>Stenosarchaea group</taxon>
        <taxon>Halobacteria</taxon>
        <taxon>Halobacteriales</taxon>
        <taxon>Natrialbaceae</taxon>
        <taxon>Natronorubrum</taxon>
    </lineage>
</organism>
<accession>A0A1N7DA00</accession>
<protein>
    <submittedName>
        <fullName evidence="2">Uncharacterized protein</fullName>
    </submittedName>
</protein>
<dbReference type="EMBL" id="FTNR01000002">
    <property type="protein sequence ID" value="SIR72555.1"/>
    <property type="molecule type" value="Genomic_DNA"/>
</dbReference>
<reference evidence="3" key="1">
    <citation type="submission" date="2017-01" db="EMBL/GenBank/DDBJ databases">
        <authorList>
            <person name="Varghese N."/>
            <person name="Submissions S."/>
        </authorList>
    </citation>
    <scope>NUCLEOTIDE SEQUENCE [LARGE SCALE GENOMIC DNA]</scope>
    <source>
        <strain evidence="3">type strain: HArc-</strain>
    </source>
</reference>
<sequence length="228" mass="25970">MSLSSIQRSETPRRDSTARHDAADGETFTSLCVKYPHTMDLSQSLVESTADEYRDEHPLYPVEQEGVETLPTAFRTGEFGWRDAKWVVRWHYRRFLGAIPNATRREREAQFDRNDFEDIRDALIDVATADDPVTHIDRLTALEGVDVPVASAFLLFVGPESCLVVGEREWTVLYDAGELADPYPDPLSPAAYDRYLETCRSLGERFDCDMWTLYRALWQLGASARDAP</sequence>